<evidence type="ECO:0000256" key="3">
    <source>
        <dbReference type="ARBA" id="ARBA00024356"/>
    </source>
</evidence>
<evidence type="ECO:0000256" key="4">
    <source>
        <dbReference type="SAM" id="SignalP"/>
    </source>
</evidence>
<dbReference type="PANTHER" id="PTHR34106">
    <property type="entry name" value="GLYCOSIDASE"/>
    <property type="match status" value="1"/>
</dbReference>
<gene>
    <name evidence="5" type="ORF">LEM8419_02368</name>
</gene>
<dbReference type="Pfam" id="PF04041">
    <property type="entry name" value="Glyco_hydro_130"/>
    <property type="match status" value="1"/>
</dbReference>
<dbReference type="RefSeq" id="WP_238751317.1">
    <property type="nucleotide sequence ID" value="NZ_CAKLPZ010000003.1"/>
</dbReference>
<evidence type="ECO:0000313" key="5">
    <source>
        <dbReference type="EMBL" id="CAH1001465.1"/>
    </source>
</evidence>
<keyword evidence="4" id="KW-0732">Signal</keyword>
<evidence type="ECO:0000313" key="6">
    <source>
        <dbReference type="Proteomes" id="UP000837803"/>
    </source>
</evidence>
<name>A0ABM9B2T4_9BACT</name>
<dbReference type="PIRSF" id="PIRSF016202">
    <property type="entry name" value="PH1107"/>
    <property type="match status" value="1"/>
</dbReference>
<reference evidence="5" key="1">
    <citation type="submission" date="2021-12" db="EMBL/GenBank/DDBJ databases">
        <authorList>
            <person name="Rodrigo-Torres L."/>
            <person name="Arahal R. D."/>
            <person name="Lucena T."/>
        </authorList>
    </citation>
    <scope>NUCLEOTIDE SEQUENCE</scope>
    <source>
        <strain evidence="5">CECT 8419</strain>
    </source>
</reference>
<dbReference type="Proteomes" id="UP000837803">
    <property type="component" value="Unassembled WGS sequence"/>
</dbReference>
<sequence length="383" mass="41700">MRYLPLFFTALLTLTLGACRTSTAPATTDTTVADAALSGADPWLTGFTKPAENPILQADSSYSFSDPLTGKDVRWQRADVFNPGAVVRGDSVYLFFRAEDNPRATLGRRTSRIGLAASGDGINFVRRNAPVLYPGPDNNQEFEDPGGCEDPRVVQLPDGSYLMLYTAYNQEAARLCSATSTNLTDWTKHGPVFQDAFGGKFHDTWSKSGSVVCQLNARGELVATPINGKYWMYWGDAVVGLAHSDDLLDWTPVLNPDSTLFDPLPLRPGQFDSRLSEPGPPALLTDAGILVLYNGQNELTDSLRYMGAGPGAYSGGQALFSAEDPTILLDRMEEPFIQPSLPHELTGQYASGTTFIEGLVYFRGKWFLYYGTADSMVGVAVRD</sequence>
<comment type="similarity">
    <text evidence="3">Belongs to the glycosyl hydrolase 130 family.</text>
</comment>
<dbReference type="InterPro" id="IPR007184">
    <property type="entry name" value="Mannoside_phosphorylase"/>
</dbReference>
<accession>A0ABM9B2T4</accession>
<feature type="chain" id="PRO_5045708084" description="Glycosidase" evidence="4">
    <location>
        <begin position="27"/>
        <end position="383"/>
    </location>
</feature>
<comment type="caution">
    <text evidence="5">The sequence shown here is derived from an EMBL/GenBank/DDBJ whole genome shotgun (WGS) entry which is preliminary data.</text>
</comment>
<dbReference type="Gene3D" id="2.115.10.20">
    <property type="entry name" value="Glycosyl hydrolase domain, family 43"/>
    <property type="match status" value="1"/>
</dbReference>
<dbReference type="SUPFAM" id="SSF75005">
    <property type="entry name" value="Arabinanase/levansucrase/invertase"/>
    <property type="match status" value="1"/>
</dbReference>
<dbReference type="CDD" id="cd18610">
    <property type="entry name" value="GH130_BT3780-like"/>
    <property type="match status" value="1"/>
</dbReference>
<dbReference type="InterPro" id="IPR023296">
    <property type="entry name" value="Glyco_hydro_beta-prop_sf"/>
</dbReference>
<evidence type="ECO:0008006" key="7">
    <source>
        <dbReference type="Google" id="ProtNLM"/>
    </source>
</evidence>
<dbReference type="PROSITE" id="PS51257">
    <property type="entry name" value="PROKAR_LIPOPROTEIN"/>
    <property type="match status" value="1"/>
</dbReference>
<proteinExistence type="inferred from homology"/>
<feature type="signal peptide" evidence="4">
    <location>
        <begin position="1"/>
        <end position="26"/>
    </location>
</feature>
<evidence type="ECO:0000256" key="2">
    <source>
        <dbReference type="ARBA" id="ARBA00022679"/>
    </source>
</evidence>
<keyword evidence="2" id="KW-0808">Transferase</keyword>
<organism evidence="5 6">
    <name type="scientific">Neolewinella maritima</name>
    <dbReference type="NCBI Taxonomy" id="1383882"/>
    <lineage>
        <taxon>Bacteria</taxon>
        <taxon>Pseudomonadati</taxon>
        <taxon>Bacteroidota</taxon>
        <taxon>Saprospiria</taxon>
        <taxon>Saprospirales</taxon>
        <taxon>Lewinellaceae</taxon>
        <taxon>Neolewinella</taxon>
    </lineage>
</organism>
<keyword evidence="6" id="KW-1185">Reference proteome</keyword>
<dbReference type="EMBL" id="CAKLPZ010000003">
    <property type="protein sequence ID" value="CAH1001465.1"/>
    <property type="molecule type" value="Genomic_DNA"/>
</dbReference>
<keyword evidence="1" id="KW-0328">Glycosyltransferase</keyword>
<dbReference type="PANTHER" id="PTHR34106:SF5">
    <property type="entry name" value="GLYCOSIDASE"/>
    <property type="match status" value="1"/>
</dbReference>
<evidence type="ECO:0000256" key="1">
    <source>
        <dbReference type="ARBA" id="ARBA00022676"/>
    </source>
</evidence>
<protein>
    <recommendedName>
        <fullName evidence="7">Glycosidase</fullName>
    </recommendedName>
</protein>